<dbReference type="EMBL" id="CP023173">
    <property type="protein sequence ID" value="ASZ09021.1"/>
    <property type="molecule type" value="Genomic_DNA"/>
</dbReference>
<evidence type="ECO:0000256" key="1">
    <source>
        <dbReference type="ARBA" id="ARBA00010875"/>
    </source>
</evidence>
<keyword evidence="11" id="KW-1185">Reference proteome</keyword>
<dbReference type="KEGG" id="mchc:CK556_01450"/>
<dbReference type="NCBIfam" id="TIGR00043">
    <property type="entry name" value="rRNA maturation RNase YbeY"/>
    <property type="match status" value="1"/>
</dbReference>
<accession>A0A249SNF3</accession>
<sequence length="171" mass="20322">MVKIDFINETKINVNKWEALAIQIFNSAFKYLKLKNEINLSITFLESEPAQKINQQYRNHSYIPDVTSFPIEMSEQEIKALGYQEIGDIFICIEEAERKSIKYSHTLEEEMSFLFTHGLLHLLGYDHETNEEDEEEMFSIQDDILKLNNVNYTIKFTEEDYKEIEENNEYN</sequence>
<keyword evidence="6 9" id="KW-0255">Endonuclease</keyword>
<dbReference type="EC" id="3.1.-.-" evidence="9"/>
<dbReference type="GO" id="GO:0006364">
    <property type="term" value="P:rRNA processing"/>
    <property type="evidence" value="ECO:0007669"/>
    <property type="project" value="UniProtKB-UniRule"/>
</dbReference>
<proteinExistence type="inferred from homology"/>
<dbReference type="HAMAP" id="MF_00009">
    <property type="entry name" value="Endoribonucl_YbeY"/>
    <property type="match status" value="1"/>
</dbReference>
<dbReference type="Proteomes" id="UP000232229">
    <property type="component" value="Chromosome"/>
</dbReference>
<name>A0A249SNF3_9MOLU</name>
<dbReference type="SUPFAM" id="SSF55486">
    <property type="entry name" value="Metalloproteases ('zincins'), catalytic domain"/>
    <property type="match status" value="1"/>
</dbReference>
<dbReference type="GO" id="GO:0005737">
    <property type="term" value="C:cytoplasm"/>
    <property type="evidence" value="ECO:0007669"/>
    <property type="project" value="UniProtKB-SubCell"/>
</dbReference>
<feature type="binding site" evidence="9">
    <location>
        <position position="117"/>
    </location>
    <ligand>
        <name>Zn(2+)</name>
        <dbReference type="ChEBI" id="CHEBI:29105"/>
        <note>catalytic</note>
    </ligand>
</feature>
<keyword evidence="4 9" id="KW-0540">Nuclease</keyword>
<keyword evidence="8 9" id="KW-0862">Zinc</keyword>
<reference evidence="10 11" key="1">
    <citation type="submission" date="2017-08" db="EMBL/GenBank/DDBJ databases">
        <title>Complete Genome Sequence of Mesoplasma chauliocola.</title>
        <authorList>
            <person name="Knight T.F.Jr."/>
            <person name="Citino T."/>
        </authorList>
    </citation>
    <scope>NUCLEOTIDE SEQUENCE [LARGE SCALE GENOMIC DNA]</scope>
    <source>
        <strain evidence="10 11">CHPA-2</strain>
    </source>
</reference>
<evidence type="ECO:0000313" key="10">
    <source>
        <dbReference type="EMBL" id="ASZ09021.1"/>
    </source>
</evidence>
<dbReference type="InterPro" id="IPR023091">
    <property type="entry name" value="MetalPrtase_cat_dom_sf_prd"/>
</dbReference>
<evidence type="ECO:0000256" key="8">
    <source>
        <dbReference type="ARBA" id="ARBA00022833"/>
    </source>
</evidence>
<dbReference type="PANTHER" id="PTHR46986:SF1">
    <property type="entry name" value="ENDORIBONUCLEASE YBEY, CHLOROPLASTIC"/>
    <property type="match status" value="1"/>
</dbReference>
<dbReference type="InterPro" id="IPR020549">
    <property type="entry name" value="YbeY_CS"/>
</dbReference>
<comment type="similarity">
    <text evidence="1 9">Belongs to the endoribonuclease YbeY family.</text>
</comment>
<dbReference type="Gene3D" id="3.40.390.30">
    <property type="entry name" value="Metalloproteases ('zincins'), catalytic domain"/>
    <property type="match status" value="1"/>
</dbReference>
<dbReference type="STRING" id="1336232.GCA_000518825_00195"/>
<dbReference type="InterPro" id="IPR002036">
    <property type="entry name" value="YbeY"/>
</dbReference>
<evidence type="ECO:0000256" key="9">
    <source>
        <dbReference type="HAMAP-Rule" id="MF_00009"/>
    </source>
</evidence>
<evidence type="ECO:0000256" key="4">
    <source>
        <dbReference type="ARBA" id="ARBA00022722"/>
    </source>
</evidence>
<dbReference type="PROSITE" id="PS01306">
    <property type="entry name" value="UPF0054"/>
    <property type="match status" value="1"/>
</dbReference>
<dbReference type="Pfam" id="PF02130">
    <property type="entry name" value="YbeY"/>
    <property type="match status" value="1"/>
</dbReference>
<evidence type="ECO:0000256" key="6">
    <source>
        <dbReference type="ARBA" id="ARBA00022759"/>
    </source>
</evidence>
<dbReference type="RefSeq" id="WP_027875305.1">
    <property type="nucleotide sequence ID" value="NZ_CP023173.1"/>
</dbReference>
<evidence type="ECO:0000313" key="11">
    <source>
        <dbReference type="Proteomes" id="UP000232229"/>
    </source>
</evidence>
<keyword evidence="2 9" id="KW-0690">Ribosome biogenesis</keyword>
<keyword evidence="5 9" id="KW-0479">Metal-binding</keyword>
<evidence type="ECO:0000256" key="2">
    <source>
        <dbReference type="ARBA" id="ARBA00022517"/>
    </source>
</evidence>
<keyword evidence="7 9" id="KW-0378">Hydrolase</keyword>
<dbReference type="GO" id="GO:0008270">
    <property type="term" value="F:zinc ion binding"/>
    <property type="evidence" value="ECO:0007669"/>
    <property type="project" value="UniProtKB-UniRule"/>
</dbReference>
<keyword evidence="9" id="KW-0963">Cytoplasm</keyword>
<evidence type="ECO:0000256" key="3">
    <source>
        <dbReference type="ARBA" id="ARBA00022552"/>
    </source>
</evidence>
<comment type="cofactor">
    <cofactor evidence="9">
        <name>Zn(2+)</name>
        <dbReference type="ChEBI" id="CHEBI:29105"/>
    </cofactor>
    <text evidence="9">Binds 1 zinc ion.</text>
</comment>
<comment type="subcellular location">
    <subcellularLocation>
        <location evidence="9">Cytoplasm</location>
    </subcellularLocation>
</comment>
<dbReference type="GO" id="GO:0004222">
    <property type="term" value="F:metalloendopeptidase activity"/>
    <property type="evidence" value="ECO:0007669"/>
    <property type="project" value="InterPro"/>
</dbReference>
<dbReference type="AlphaFoldDB" id="A0A249SNF3"/>
<feature type="binding site" evidence="9">
    <location>
        <position position="121"/>
    </location>
    <ligand>
        <name>Zn(2+)</name>
        <dbReference type="ChEBI" id="CHEBI:29105"/>
        <note>catalytic</note>
    </ligand>
</feature>
<gene>
    <name evidence="9 10" type="primary">ybeY</name>
    <name evidence="10" type="ORF">CK556_01450</name>
</gene>
<evidence type="ECO:0000256" key="7">
    <source>
        <dbReference type="ARBA" id="ARBA00022801"/>
    </source>
</evidence>
<dbReference type="PANTHER" id="PTHR46986">
    <property type="entry name" value="ENDORIBONUCLEASE YBEY, CHLOROPLASTIC"/>
    <property type="match status" value="1"/>
</dbReference>
<keyword evidence="3 9" id="KW-0698">rRNA processing</keyword>
<comment type="function">
    <text evidence="9">Single strand-specific metallo-endoribonuclease involved in late-stage 70S ribosome quality control and in maturation of the 3' terminus of the 16S rRNA.</text>
</comment>
<protein>
    <recommendedName>
        <fullName evidence="9">Endoribonuclease YbeY</fullName>
        <ecNumber evidence="9">3.1.-.-</ecNumber>
    </recommendedName>
</protein>
<organism evidence="10 11">
    <name type="scientific">Mesoplasma chauliocola</name>
    <dbReference type="NCBI Taxonomy" id="216427"/>
    <lineage>
        <taxon>Bacteria</taxon>
        <taxon>Bacillati</taxon>
        <taxon>Mycoplasmatota</taxon>
        <taxon>Mollicutes</taxon>
        <taxon>Entomoplasmatales</taxon>
        <taxon>Entomoplasmataceae</taxon>
        <taxon>Mesoplasma</taxon>
    </lineage>
</organism>
<dbReference type="GO" id="GO:0004521">
    <property type="term" value="F:RNA endonuclease activity"/>
    <property type="evidence" value="ECO:0007669"/>
    <property type="project" value="UniProtKB-UniRule"/>
</dbReference>
<evidence type="ECO:0000256" key="5">
    <source>
        <dbReference type="ARBA" id="ARBA00022723"/>
    </source>
</evidence>
<feature type="binding site" evidence="9">
    <location>
        <position position="127"/>
    </location>
    <ligand>
        <name>Zn(2+)</name>
        <dbReference type="ChEBI" id="CHEBI:29105"/>
        <note>catalytic</note>
    </ligand>
</feature>